<dbReference type="RefSeq" id="XP_011026954.1">
    <property type="nucleotide sequence ID" value="XM_011028652.1"/>
</dbReference>
<organism evidence="2 3">
    <name type="scientific">Populus euphratica</name>
    <name type="common">Euphrates poplar</name>
    <dbReference type="NCBI Taxonomy" id="75702"/>
    <lineage>
        <taxon>Eukaryota</taxon>
        <taxon>Viridiplantae</taxon>
        <taxon>Streptophyta</taxon>
        <taxon>Embryophyta</taxon>
        <taxon>Tracheophyta</taxon>
        <taxon>Spermatophyta</taxon>
        <taxon>Magnoliopsida</taxon>
        <taxon>eudicotyledons</taxon>
        <taxon>Gunneridae</taxon>
        <taxon>Pentapetalae</taxon>
        <taxon>rosids</taxon>
        <taxon>fabids</taxon>
        <taxon>Malpighiales</taxon>
        <taxon>Salicaceae</taxon>
        <taxon>Saliceae</taxon>
        <taxon>Populus</taxon>
    </lineage>
</organism>
<accession>A0AAJ6XQ69</accession>
<evidence type="ECO:0000313" key="3">
    <source>
        <dbReference type="RefSeq" id="XP_011026954.1"/>
    </source>
</evidence>
<keyword evidence="1" id="KW-0472">Membrane</keyword>
<name>A0AAJ6XQ69_POPEU</name>
<dbReference type="AlphaFoldDB" id="A0AAJ6XQ69"/>
<feature type="transmembrane region" description="Helical" evidence="1">
    <location>
        <begin position="21"/>
        <end position="44"/>
    </location>
</feature>
<protein>
    <submittedName>
        <fullName evidence="3">Uncharacterized protein LOC105127384</fullName>
    </submittedName>
</protein>
<evidence type="ECO:0000256" key="1">
    <source>
        <dbReference type="SAM" id="Phobius"/>
    </source>
</evidence>
<feature type="transmembrane region" description="Helical" evidence="1">
    <location>
        <begin position="50"/>
        <end position="69"/>
    </location>
</feature>
<dbReference type="KEGG" id="peu:105127384"/>
<gene>
    <name evidence="3" type="primary">LOC105127384</name>
</gene>
<keyword evidence="1" id="KW-1133">Transmembrane helix</keyword>
<keyword evidence="1" id="KW-0812">Transmembrane</keyword>
<sequence length="127" mass="13937">MELTRGPAIDSRQSLTDLTGYACGSWFLLWCLLGGLFTFIFLSAQLFCSPASGCSFSLVLFYLLVVCCCSRFRESLLIDALGGSLLGTFLSEMAGLKFQLSFIIKQKISLQNIFSLSLLHGIIECPT</sequence>
<keyword evidence="2" id="KW-1185">Reference proteome</keyword>
<proteinExistence type="predicted"/>
<dbReference type="Proteomes" id="UP000694918">
    <property type="component" value="Unplaced"/>
</dbReference>
<reference evidence="3" key="1">
    <citation type="submission" date="2025-08" db="UniProtKB">
        <authorList>
            <consortium name="RefSeq"/>
        </authorList>
    </citation>
    <scope>IDENTIFICATION</scope>
</reference>
<dbReference type="GeneID" id="105127384"/>
<evidence type="ECO:0000313" key="2">
    <source>
        <dbReference type="Proteomes" id="UP000694918"/>
    </source>
</evidence>